<evidence type="ECO:0000313" key="3">
    <source>
        <dbReference type="EMBL" id="KAF9882286.1"/>
    </source>
</evidence>
<reference evidence="3" key="1">
    <citation type="submission" date="2020-03" db="EMBL/GenBank/DDBJ databases">
        <authorList>
            <person name="He L."/>
        </authorList>
    </citation>
    <scope>NUCLEOTIDE SEQUENCE</scope>
    <source>
        <strain evidence="3">CkLH20</strain>
    </source>
</reference>
<evidence type="ECO:0000256" key="1">
    <source>
        <dbReference type="SAM" id="MobiDB-lite"/>
    </source>
</evidence>
<organism evidence="3 4">
    <name type="scientific">Colletotrichum karsti</name>
    <dbReference type="NCBI Taxonomy" id="1095194"/>
    <lineage>
        <taxon>Eukaryota</taxon>
        <taxon>Fungi</taxon>
        <taxon>Dikarya</taxon>
        <taxon>Ascomycota</taxon>
        <taxon>Pezizomycotina</taxon>
        <taxon>Sordariomycetes</taxon>
        <taxon>Hypocreomycetidae</taxon>
        <taxon>Glomerellales</taxon>
        <taxon>Glomerellaceae</taxon>
        <taxon>Colletotrichum</taxon>
        <taxon>Colletotrichum boninense species complex</taxon>
    </lineage>
</organism>
<dbReference type="PANTHER" id="PTHR13182">
    <property type="entry name" value="ZINC FINGER PROTEIN 622"/>
    <property type="match status" value="1"/>
</dbReference>
<dbReference type="GO" id="GO:0042273">
    <property type="term" value="P:ribosomal large subunit biogenesis"/>
    <property type="evidence" value="ECO:0007669"/>
    <property type="project" value="TreeGrafter"/>
</dbReference>
<dbReference type="OrthoDB" id="19329at2759"/>
<reference evidence="3" key="2">
    <citation type="submission" date="2020-11" db="EMBL/GenBank/DDBJ databases">
        <title>Whole genome sequencing of Colletotrichum sp.</title>
        <authorList>
            <person name="Li H."/>
        </authorList>
    </citation>
    <scope>NUCLEOTIDE SEQUENCE</scope>
    <source>
        <strain evidence="3">CkLH20</strain>
    </source>
</reference>
<dbReference type="EMBL" id="JAATWM020000001">
    <property type="protein sequence ID" value="KAF9882286.1"/>
    <property type="molecule type" value="Genomic_DNA"/>
</dbReference>
<sequence length="292" mass="33004">MASEVQETRVETSSLDERLSILELGDSDAEDSEASDASETTVHPFDPKKCLFCNCHNEDFNDNLDHMRKRHGMTIPYPERLIVDLEALVKYFHLVIYEYTECLYCGSIRNTPQAAQQHMTGKGHCKIDIEKENSEFKDFYDFEPDTDSDHDSFGNPGRDFSVDVEDGTKRLPSGRTVTHRRARKVRDDRGLKSGQEHNSFSGLEGGESSQNPKDTTALAINSGKKKDLVAKSSGSLFDKQLATMRQGDRLALAHLPLPQQRTLVAKAKKQQERWNRLANDEAIKRQCKALVN</sequence>
<dbReference type="InterPro" id="IPR041661">
    <property type="entry name" value="ZN622/Rei1/Reh1_Znf-C2H2"/>
</dbReference>
<feature type="compositionally biased region" description="Polar residues" evidence="1">
    <location>
        <begin position="196"/>
        <end position="214"/>
    </location>
</feature>
<feature type="domain" description="ZN622/Rei1/Reh1 zinc finger C2H2-type" evidence="2">
    <location>
        <begin position="49"/>
        <end position="145"/>
    </location>
</feature>
<dbReference type="Proteomes" id="UP000781932">
    <property type="component" value="Unassembled WGS sequence"/>
</dbReference>
<dbReference type="GO" id="GO:0030687">
    <property type="term" value="C:preribosome, large subunit precursor"/>
    <property type="evidence" value="ECO:0007669"/>
    <property type="project" value="TreeGrafter"/>
</dbReference>
<comment type="caution">
    <text evidence="3">The sequence shown here is derived from an EMBL/GenBank/DDBJ whole genome shotgun (WGS) entry which is preliminary data.</text>
</comment>
<feature type="region of interest" description="Disordered" evidence="1">
    <location>
        <begin position="147"/>
        <end position="215"/>
    </location>
</feature>
<accession>A0A9P6LQW2</accession>
<dbReference type="InterPro" id="IPR040025">
    <property type="entry name" value="Znf622/Rei1/Reh1"/>
</dbReference>
<proteinExistence type="predicted"/>
<gene>
    <name evidence="3" type="ORF">CkaCkLH20_00322</name>
</gene>
<keyword evidence="4" id="KW-1185">Reference proteome</keyword>
<evidence type="ECO:0000313" key="4">
    <source>
        <dbReference type="Proteomes" id="UP000781932"/>
    </source>
</evidence>
<dbReference type="RefSeq" id="XP_038751747.1">
    <property type="nucleotide sequence ID" value="XM_038883042.1"/>
</dbReference>
<dbReference type="AlphaFoldDB" id="A0A9P6LQW2"/>
<protein>
    <submittedName>
        <fullName evidence="3">TRI15</fullName>
    </submittedName>
</protein>
<evidence type="ECO:0000259" key="2">
    <source>
        <dbReference type="Pfam" id="PF12756"/>
    </source>
</evidence>
<name>A0A9P6LQW2_9PEZI</name>
<dbReference type="Pfam" id="PF12756">
    <property type="entry name" value="zf-C2H2_2"/>
    <property type="match status" value="1"/>
</dbReference>
<dbReference type="GeneID" id="62156116"/>
<feature type="compositionally biased region" description="Basic and acidic residues" evidence="1">
    <location>
        <begin position="185"/>
        <end position="195"/>
    </location>
</feature>
<dbReference type="PANTHER" id="PTHR13182:SF8">
    <property type="entry name" value="CYTOPLASMIC 60S SUBUNIT BIOGENESIS FACTOR ZNF622"/>
    <property type="match status" value="1"/>
</dbReference>